<dbReference type="OrthoDB" id="7743379at2759"/>
<sequence length="184" mass="20926">MTTCKDDATKLSAYSNQSAVAFINPSLIPMTPEVLQHFNQTVKLACQDGFLPEFHILPQYQVALFHSCQTIGITIDPAIKLYGNRIITLKSFTNSPIHMPKLEAFDVRNNQLSQLSFTSWNATLIGWMELGGNRLQTVLLLPDSFPKLRRIDLKDNPLDCHWKSAMIRAMREREVQFLENSSCI</sequence>
<reference evidence="2" key="2">
    <citation type="submission" date="2021-02" db="UniProtKB">
        <authorList>
            <consortium name="EnsemblMetazoa"/>
        </authorList>
    </citation>
    <scope>IDENTIFICATION</scope>
    <source>
        <strain evidence="2">JHB</strain>
    </source>
</reference>
<name>B0XJD1_CULQU</name>
<dbReference type="KEGG" id="cqu:CpipJ_CPIJ019499"/>
<proteinExistence type="predicted"/>
<dbReference type="VEuPathDB" id="VectorBase:CQUJHB009570"/>
<gene>
    <name evidence="2" type="primary">6053713</name>
    <name evidence="1" type="ORF">CpipJ_CPIJ019499</name>
</gene>
<dbReference type="InterPro" id="IPR032675">
    <property type="entry name" value="LRR_dom_sf"/>
</dbReference>
<evidence type="ECO:0000313" key="3">
    <source>
        <dbReference type="Proteomes" id="UP000002320"/>
    </source>
</evidence>
<evidence type="ECO:0000313" key="2">
    <source>
        <dbReference type="EnsemblMetazoa" id="CPIJ019499-PA"/>
    </source>
</evidence>
<dbReference type="Gene3D" id="3.80.10.10">
    <property type="entry name" value="Ribonuclease Inhibitor"/>
    <property type="match status" value="1"/>
</dbReference>
<evidence type="ECO:0000313" key="1">
    <source>
        <dbReference type="EMBL" id="EDS30219.1"/>
    </source>
</evidence>
<dbReference type="VEuPathDB" id="VectorBase:CPIJ019499"/>
<keyword evidence="3" id="KW-1185">Reference proteome</keyword>
<accession>B0XJD1</accession>
<organism>
    <name type="scientific">Culex quinquefasciatus</name>
    <name type="common">Southern house mosquito</name>
    <name type="synonym">Culex pungens</name>
    <dbReference type="NCBI Taxonomy" id="7176"/>
    <lineage>
        <taxon>Eukaryota</taxon>
        <taxon>Metazoa</taxon>
        <taxon>Ecdysozoa</taxon>
        <taxon>Arthropoda</taxon>
        <taxon>Hexapoda</taxon>
        <taxon>Insecta</taxon>
        <taxon>Pterygota</taxon>
        <taxon>Neoptera</taxon>
        <taxon>Endopterygota</taxon>
        <taxon>Diptera</taxon>
        <taxon>Nematocera</taxon>
        <taxon>Culicoidea</taxon>
        <taxon>Culicidae</taxon>
        <taxon>Culicinae</taxon>
        <taxon>Culicini</taxon>
        <taxon>Culex</taxon>
        <taxon>Culex</taxon>
    </lineage>
</organism>
<dbReference type="HOGENOM" id="CLU_1469622_0_0_1"/>
<reference evidence="1" key="1">
    <citation type="submission" date="2007-03" db="EMBL/GenBank/DDBJ databases">
        <title>Annotation of Culex pipiens quinquefasciatus.</title>
        <authorList>
            <consortium name="The Broad Institute Genome Sequencing Platform"/>
            <person name="Atkinson P.W."/>
            <person name="Hemingway J."/>
            <person name="Christensen B.M."/>
            <person name="Higgs S."/>
            <person name="Kodira C."/>
            <person name="Hannick L."/>
            <person name="Megy K."/>
            <person name="O'Leary S."/>
            <person name="Pearson M."/>
            <person name="Haas B.J."/>
            <person name="Mauceli E."/>
            <person name="Wortman J.R."/>
            <person name="Lee N.H."/>
            <person name="Guigo R."/>
            <person name="Stanke M."/>
            <person name="Alvarado L."/>
            <person name="Amedeo P."/>
            <person name="Antoine C.H."/>
            <person name="Arensburger P."/>
            <person name="Bidwell S.L."/>
            <person name="Crawford M."/>
            <person name="Camaro F."/>
            <person name="Devon K."/>
            <person name="Engels R."/>
            <person name="Hammond M."/>
            <person name="Howarth C."/>
            <person name="Koehrsen M."/>
            <person name="Lawson D."/>
            <person name="Montgomery P."/>
            <person name="Nene V."/>
            <person name="Nusbaum C."/>
            <person name="Puiu D."/>
            <person name="Romero-Severson J."/>
            <person name="Severson D.W."/>
            <person name="Shumway M."/>
            <person name="Sisk P."/>
            <person name="Stolte C."/>
            <person name="Zeng Q."/>
            <person name="Eisenstadt E."/>
            <person name="Fraser-Liggett C."/>
            <person name="Strausberg R."/>
            <person name="Galagan J."/>
            <person name="Birren B."/>
            <person name="Collins F.H."/>
        </authorList>
    </citation>
    <scope>NUCLEOTIDE SEQUENCE [LARGE SCALE GENOMIC DNA]</scope>
    <source>
        <strain evidence="1">JHB</strain>
    </source>
</reference>
<dbReference type="SUPFAM" id="SSF52075">
    <property type="entry name" value="Outer arm dynein light chain 1"/>
    <property type="match status" value="1"/>
</dbReference>
<dbReference type="InParanoid" id="B0XJD1"/>
<dbReference type="EnsemblMetazoa" id="CPIJ019499-RA">
    <property type="protein sequence ID" value="CPIJ019499-PA"/>
    <property type="gene ID" value="CPIJ019499"/>
</dbReference>
<dbReference type="EMBL" id="DS233485">
    <property type="protein sequence ID" value="EDS30219.1"/>
    <property type="molecule type" value="Genomic_DNA"/>
</dbReference>
<dbReference type="Proteomes" id="UP000002320">
    <property type="component" value="Unassembled WGS sequence"/>
</dbReference>
<dbReference type="AlphaFoldDB" id="B0XJD1"/>
<protein>
    <submittedName>
        <fullName evidence="1 2">Uncharacterized protein</fullName>
    </submittedName>
</protein>